<evidence type="ECO:0000256" key="2">
    <source>
        <dbReference type="ARBA" id="ARBA00022485"/>
    </source>
</evidence>
<dbReference type="PROSITE" id="PS00198">
    <property type="entry name" value="4FE4S_FER_1"/>
    <property type="match status" value="2"/>
</dbReference>
<evidence type="ECO:0000256" key="5">
    <source>
        <dbReference type="ARBA" id="ARBA00022737"/>
    </source>
</evidence>
<keyword evidence="4" id="KW-0479">Metal-binding</keyword>
<dbReference type="GO" id="GO:0051539">
    <property type="term" value="F:4 iron, 4 sulfur cluster binding"/>
    <property type="evidence" value="ECO:0007669"/>
    <property type="project" value="UniProtKB-KW"/>
</dbReference>
<evidence type="ECO:0000256" key="10">
    <source>
        <dbReference type="ARBA" id="ARBA00023075"/>
    </source>
</evidence>
<keyword evidence="8" id="KW-0411">Iron-sulfur</keyword>
<dbReference type="PROSITE" id="PS51379">
    <property type="entry name" value="4FE4S_FER_2"/>
    <property type="match status" value="2"/>
</dbReference>
<sequence>MGSVKEYFSNLGSGIASLIKGMQVTGKEFVTPKITEEYPDNRDNLPVADRFRAVLTLKYDDQGDHKCIACGTCERVCPNGTISLGIKTVDTWDGKKKKKLDKYMYDLGSCTFCQLCVTNCPTDALEFSNDFEQAVFTRGKLLRKLNYLPEKEEPQPTPEEIARMKAEKEAKIAAAKAAAEAKKAAAAAKPAADAAPKAAPAPAANDAAAKALAAAAGDPEKEAKIRAALEKAAALKAKREAGNAN</sequence>
<gene>
    <name evidence="14" type="ORF">E7747_04890</name>
</gene>
<dbReference type="Pfam" id="PF12838">
    <property type="entry name" value="Fer4_7"/>
    <property type="match status" value="1"/>
</dbReference>
<dbReference type="PANTHER" id="PTHR10849:SF24">
    <property type="entry name" value="NADH-QUINONE OXIDOREDUCTASE SUBUNIT I 2"/>
    <property type="match status" value="1"/>
</dbReference>
<dbReference type="RefSeq" id="WP_136414473.1">
    <property type="nucleotide sequence ID" value="NZ_CAXHQF010000046.1"/>
</dbReference>
<dbReference type="Gene3D" id="3.30.70.3270">
    <property type="match status" value="1"/>
</dbReference>
<protein>
    <submittedName>
        <fullName evidence="14">4Fe-4S dicluster domain-containing protein</fullName>
    </submittedName>
</protein>
<keyword evidence="7" id="KW-0408">Iron</keyword>
<keyword evidence="1" id="KW-1003">Cell membrane</keyword>
<accession>A0A4P7W1J6</accession>
<evidence type="ECO:0000256" key="11">
    <source>
        <dbReference type="ARBA" id="ARBA00023136"/>
    </source>
</evidence>
<evidence type="ECO:0000259" key="13">
    <source>
        <dbReference type="PROSITE" id="PS51379"/>
    </source>
</evidence>
<dbReference type="EMBL" id="CP039396">
    <property type="protein sequence ID" value="QCD41677.1"/>
    <property type="molecule type" value="Genomic_DNA"/>
</dbReference>
<name>A0A4P7W1J6_9BACT</name>
<dbReference type="GO" id="GO:0016020">
    <property type="term" value="C:membrane"/>
    <property type="evidence" value="ECO:0007669"/>
    <property type="project" value="InterPro"/>
</dbReference>
<dbReference type="Proteomes" id="UP000297149">
    <property type="component" value="Chromosome"/>
</dbReference>
<dbReference type="PANTHER" id="PTHR10849">
    <property type="entry name" value="NADH DEHYDROGENASE UBIQUINONE IRON-SULFUR PROTEIN 8, MITOCHONDRIAL"/>
    <property type="match status" value="1"/>
</dbReference>
<keyword evidence="11" id="KW-0472">Membrane</keyword>
<feature type="domain" description="4Fe-4S ferredoxin-type" evidence="13">
    <location>
        <begin position="101"/>
        <end position="130"/>
    </location>
</feature>
<evidence type="ECO:0000256" key="1">
    <source>
        <dbReference type="ARBA" id="ARBA00022475"/>
    </source>
</evidence>
<evidence type="ECO:0000313" key="15">
    <source>
        <dbReference type="Proteomes" id="UP000297149"/>
    </source>
</evidence>
<dbReference type="InterPro" id="IPR017900">
    <property type="entry name" value="4Fe4S_Fe_S_CS"/>
</dbReference>
<evidence type="ECO:0000256" key="12">
    <source>
        <dbReference type="SAM" id="MobiDB-lite"/>
    </source>
</evidence>
<dbReference type="GO" id="GO:0048038">
    <property type="term" value="F:quinone binding"/>
    <property type="evidence" value="ECO:0007669"/>
    <property type="project" value="UniProtKB-KW"/>
</dbReference>
<dbReference type="AlphaFoldDB" id="A0A4P7W1J6"/>
<keyword evidence="6" id="KW-1278">Translocase</keyword>
<dbReference type="InterPro" id="IPR017896">
    <property type="entry name" value="4Fe4S_Fe-S-bd"/>
</dbReference>
<evidence type="ECO:0000256" key="9">
    <source>
        <dbReference type="ARBA" id="ARBA00023027"/>
    </source>
</evidence>
<keyword evidence="9" id="KW-0520">NAD</keyword>
<dbReference type="InterPro" id="IPR010226">
    <property type="entry name" value="NADH_quinone_OxRdtase_chainI"/>
</dbReference>
<dbReference type="GO" id="GO:0016651">
    <property type="term" value="F:oxidoreductase activity, acting on NAD(P)H"/>
    <property type="evidence" value="ECO:0007669"/>
    <property type="project" value="InterPro"/>
</dbReference>
<dbReference type="SUPFAM" id="SSF54862">
    <property type="entry name" value="4Fe-4S ferredoxins"/>
    <property type="match status" value="1"/>
</dbReference>
<feature type="compositionally biased region" description="Low complexity" evidence="12">
    <location>
        <begin position="189"/>
        <end position="217"/>
    </location>
</feature>
<keyword evidence="15" id="KW-1185">Reference proteome</keyword>
<evidence type="ECO:0000256" key="7">
    <source>
        <dbReference type="ARBA" id="ARBA00023004"/>
    </source>
</evidence>
<evidence type="ECO:0000256" key="8">
    <source>
        <dbReference type="ARBA" id="ARBA00023014"/>
    </source>
</evidence>
<keyword evidence="2" id="KW-0004">4Fe-4S</keyword>
<organism evidence="14 15">
    <name type="scientific">Duncaniella dubosii</name>
    <dbReference type="NCBI Taxonomy" id="2518971"/>
    <lineage>
        <taxon>Bacteria</taxon>
        <taxon>Pseudomonadati</taxon>
        <taxon>Bacteroidota</taxon>
        <taxon>Bacteroidia</taxon>
        <taxon>Bacteroidales</taxon>
        <taxon>Muribaculaceae</taxon>
        <taxon>Duncaniella</taxon>
    </lineage>
</organism>
<proteinExistence type="predicted"/>
<dbReference type="KEGG" id="ddb:E7747_04890"/>
<evidence type="ECO:0000313" key="14">
    <source>
        <dbReference type="EMBL" id="QCD41677.1"/>
    </source>
</evidence>
<dbReference type="GO" id="GO:0046872">
    <property type="term" value="F:metal ion binding"/>
    <property type="evidence" value="ECO:0007669"/>
    <property type="project" value="UniProtKB-KW"/>
</dbReference>
<evidence type="ECO:0000256" key="3">
    <source>
        <dbReference type="ARBA" id="ARBA00022719"/>
    </source>
</evidence>
<keyword evidence="3" id="KW-0874">Quinone</keyword>
<feature type="region of interest" description="Disordered" evidence="12">
    <location>
        <begin position="189"/>
        <end position="222"/>
    </location>
</feature>
<evidence type="ECO:0000256" key="6">
    <source>
        <dbReference type="ARBA" id="ARBA00022967"/>
    </source>
</evidence>
<reference evidence="15" key="1">
    <citation type="submission" date="2019-02" db="EMBL/GenBank/DDBJ databases">
        <title>Isolation and identification of novel species under the genus Muribaculum.</title>
        <authorList>
            <person name="Miyake S."/>
            <person name="Ding Y."/>
            <person name="Low A."/>
            <person name="Soh M."/>
            <person name="Seedorf H."/>
        </authorList>
    </citation>
    <scope>NUCLEOTIDE SEQUENCE [LARGE SCALE GENOMIC DNA]</scope>
    <source>
        <strain evidence="15">H5</strain>
    </source>
</reference>
<evidence type="ECO:0000256" key="4">
    <source>
        <dbReference type="ARBA" id="ARBA00022723"/>
    </source>
</evidence>
<feature type="domain" description="4Fe-4S ferredoxin-type" evidence="13">
    <location>
        <begin position="55"/>
        <end position="87"/>
    </location>
</feature>
<keyword evidence="5" id="KW-0677">Repeat</keyword>
<keyword evidence="10" id="KW-0830">Ubiquinone</keyword>